<evidence type="ECO:0000256" key="2">
    <source>
        <dbReference type="ARBA" id="ARBA00022475"/>
    </source>
</evidence>
<protein>
    <submittedName>
        <fullName evidence="7">Membrane protein involved in the export of O-antigen and teichoic acid</fullName>
    </submittedName>
</protein>
<evidence type="ECO:0000313" key="8">
    <source>
        <dbReference type="Proteomes" id="UP000199360"/>
    </source>
</evidence>
<reference evidence="8" key="1">
    <citation type="submission" date="2016-06" db="EMBL/GenBank/DDBJ databases">
        <authorList>
            <person name="Varghese N."/>
            <person name="Submissions Spin"/>
        </authorList>
    </citation>
    <scope>NUCLEOTIDE SEQUENCE [LARGE SCALE GENOMIC DNA]</scope>
    <source>
        <strain evidence="8">DSM 45647</strain>
    </source>
</reference>
<proteinExistence type="predicted"/>
<sequence>MTQLRASVGVMTGSSIAQAAIFAAASVVATRLLGAHGRGVMVVGTALGSTVALLAGMGSGIHLRARLPTARGADRVRLLASFSWTTVVGSIASALIAVALSVISSRFIATELGRPAFLLGMVAVTFGYVAFSQFTEPWYAAGEFRAGSVWATVVAATGLVALLVAATVSRSATALVIGQGSGMSLAALAQAYLLRRRGLLRFDRPDRRTVVDLLRSGSPSLGLTVGLAITLKADRYILGAVVGPAAVGVYSLISTLSELPRLVPAAIGQMLMRDTAIGAGIGRARRMTAIGVACAVVAALVIAGGSWLLLGPMFGPDFARAHGVLLVLLVAEVSFAPFTVASRGMLGGGWARVGGSIGLAGGLAAVALFLFSIPVWGVWGAALSCLIAYAGMSLVAWRTYRRRLLQRPRLATVEEAPVLVTAAVSKRTDLE</sequence>
<feature type="transmembrane region" description="Helical" evidence="6">
    <location>
        <begin position="289"/>
        <end position="310"/>
    </location>
</feature>
<dbReference type="PANTHER" id="PTHR30250">
    <property type="entry name" value="PST FAMILY PREDICTED COLANIC ACID TRANSPORTER"/>
    <property type="match status" value="1"/>
</dbReference>
<dbReference type="InterPro" id="IPR050833">
    <property type="entry name" value="Poly_Biosynth_Transport"/>
</dbReference>
<evidence type="ECO:0000256" key="5">
    <source>
        <dbReference type="ARBA" id="ARBA00023136"/>
    </source>
</evidence>
<name>A0A1C5K7U3_9ACTN</name>
<evidence type="ECO:0000256" key="3">
    <source>
        <dbReference type="ARBA" id="ARBA00022692"/>
    </source>
</evidence>
<feature type="transmembrane region" description="Helical" evidence="6">
    <location>
        <begin position="172"/>
        <end position="193"/>
    </location>
</feature>
<organism evidence="7 8">
    <name type="scientific">Micromonospora humi</name>
    <dbReference type="NCBI Taxonomy" id="745366"/>
    <lineage>
        <taxon>Bacteria</taxon>
        <taxon>Bacillati</taxon>
        <taxon>Actinomycetota</taxon>
        <taxon>Actinomycetes</taxon>
        <taxon>Micromonosporales</taxon>
        <taxon>Micromonosporaceae</taxon>
        <taxon>Micromonospora</taxon>
    </lineage>
</organism>
<dbReference type="GO" id="GO:0005886">
    <property type="term" value="C:plasma membrane"/>
    <property type="evidence" value="ECO:0007669"/>
    <property type="project" value="UniProtKB-SubCell"/>
</dbReference>
<dbReference type="EMBL" id="FMDM01000022">
    <property type="protein sequence ID" value="SCG78679.1"/>
    <property type="molecule type" value="Genomic_DNA"/>
</dbReference>
<dbReference type="Pfam" id="PF01943">
    <property type="entry name" value="Polysacc_synt"/>
    <property type="match status" value="1"/>
</dbReference>
<gene>
    <name evidence="7" type="ORF">GA0070213_12234</name>
</gene>
<accession>A0A1C5K7U3</accession>
<comment type="subcellular location">
    <subcellularLocation>
        <location evidence="1">Cell membrane</location>
        <topology evidence="1">Multi-pass membrane protein</topology>
    </subcellularLocation>
</comment>
<keyword evidence="8" id="KW-1185">Reference proteome</keyword>
<dbReference type="STRING" id="745366.GA0070213_12234"/>
<evidence type="ECO:0000313" key="7">
    <source>
        <dbReference type="EMBL" id="SCG78679.1"/>
    </source>
</evidence>
<feature type="transmembrane region" description="Helical" evidence="6">
    <location>
        <begin position="6"/>
        <end position="28"/>
    </location>
</feature>
<feature type="transmembrane region" description="Helical" evidence="6">
    <location>
        <begin position="115"/>
        <end position="135"/>
    </location>
</feature>
<feature type="transmembrane region" description="Helical" evidence="6">
    <location>
        <begin position="81"/>
        <end position="103"/>
    </location>
</feature>
<keyword evidence="3 6" id="KW-0812">Transmembrane</keyword>
<feature type="transmembrane region" description="Helical" evidence="6">
    <location>
        <begin position="379"/>
        <end position="400"/>
    </location>
</feature>
<evidence type="ECO:0000256" key="6">
    <source>
        <dbReference type="SAM" id="Phobius"/>
    </source>
</evidence>
<dbReference type="Proteomes" id="UP000199360">
    <property type="component" value="Unassembled WGS sequence"/>
</dbReference>
<keyword evidence="5 6" id="KW-0472">Membrane</keyword>
<feature type="transmembrane region" description="Helical" evidence="6">
    <location>
        <begin position="353"/>
        <end position="373"/>
    </location>
</feature>
<evidence type="ECO:0000256" key="1">
    <source>
        <dbReference type="ARBA" id="ARBA00004651"/>
    </source>
</evidence>
<keyword evidence="4 6" id="KW-1133">Transmembrane helix</keyword>
<dbReference type="AlphaFoldDB" id="A0A1C5K7U3"/>
<feature type="transmembrane region" description="Helical" evidence="6">
    <location>
        <begin position="40"/>
        <end position="61"/>
    </location>
</feature>
<dbReference type="PANTHER" id="PTHR30250:SF11">
    <property type="entry name" value="O-ANTIGEN TRANSPORTER-RELATED"/>
    <property type="match status" value="1"/>
</dbReference>
<keyword evidence="2" id="KW-1003">Cell membrane</keyword>
<feature type="transmembrane region" description="Helical" evidence="6">
    <location>
        <begin position="322"/>
        <end position="341"/>
    </location>
</feature>
<dbReference type="InterPro" id="IPR002797">
    <property type="entry name" value="Polysacc_synth"/>
</dbReference>
<evidence type="ECO:0000256" key="4">
    <source>
        <dbReference type="ARBA" id="ARBA00022989"/>
    </source>
</evidence>
<feature type="transmembrane region" description="Helical" evidence="6">
    <location>
        <begin position="147"/>
        <end position="165"/>
    </location>
</feature>